<evidence type="ECO:0000313" key="9">
    <source>
        <dbReference type="Proteomes" id="UP000289738"/>
    </source>
</evidence>
<keyword evidence="3" id="KW-0349">Heme</keyword>
<evidence type="ECO:0000256" key="5">
    <source>
        <dbReference type="ARBA" id="ARBA00023002"/>
    </source>
</evidence>
<evidence type="ECO:0000313" key="8">
    <source>
        <dbReference type="EMBL" id="RYR11757.1"/>
    </source>
</evidence>
<comment type="caution">
    <text evidence="8">The sequence shown here is derived from an EMBL/GenBank/DDBJ whole genome shotgun (WGS) entry which is preliminary data.</text>
</comment>
<evidence type="ECO:0000256" key="2">
    <source>
        <dbReference type="ARBA" id="ARBA00010617"/>
    </source>
</evidence>
<sequence>MQILIWNGLQCFVPSILESKLVDNFNLASKLSVQPIISPSLFIWKLKRLLNVDSEKKLKKMIGVVDNMAIEMMEKRKRKREMVTTMTGLNKSNLLSRFMGSIKDDKVYIV</sequence>
<accession>A0A444ZC60</accession>
<dbReference type="EMBL" id="SDMP01000014">
    <property type="protein sequence ID" value="RYR11757.1"/>
    <property type="molecule type" value="Genomic_DNA"/>
</dbReference>
<keyword evidence="9" id="KW-1185">Reference proteome</keyword>
<name>A0A444ZC60_ARAHY</name>
<proteinExistence type="inferred from homology"/>
<keyword evidence="4" id="KW-0479">Metal-binding</keyword>
<evidence type="ECO:0000256" key="4">
    <source>
        <dbReference type="ARBA" id="ARBA00022723"/>
    </source>
</evidence>
<evidence type="ECO:0000256" key="6">
    <source>
        <dbReference type="ARBA" id="ARBA00023004"/>
    </source>
</evidence>
<dbReference type="Proteomes" id="UP000289738">
    <property type="component" value="Chromosome B04"/>
</dbReference>
<gene>
    <name evidence="8" type="ORF">Ahy_B04g069272</name>
</gene>
<comment type="similarity">
    <text evidence="2">Belongs to the cytochrome P450 family.</text>
</comment>
<dbReference type="GO" id="GO:0046872">
    <property type="term" value="F:metal ion binding"/>
    <property type="evidence" value="ECO:0007669"/>
    <property type="project" value="UniProtKB-KW"/>
</dbReference>
<dbReference type="PANTHER" id="PTHR24296">
    <property type="entry name" value="CYTOCHROME P450"/>
    <property type="match status" value="1"/>
</dbReference>
<comment type="cofactor">
    <cofactor evidence="1">
        <name>heme</name>
        <dbReference type="ChEBI" id="CHEBI:30413"/>
    </cofactor>
</comment>
<reference evidence="8 9" key="1">
    <citation type="submission" date="2019-01" db="EMBL/GenBank/DDBJ databases">
        <title>Sequencing of cultivated peanut Arachis hypogaea provides insights into genome evolution and oil improvement.</title>
        <authorList>
            <person name="Chen X."/>
        </authorList>
    </citation>
    <scope>NUCLEOTIDE SEQUENCE [LARGE SCALE GENOMIC DNA]</scope>
    <source>
        <strain evidence="9">cv. Fuhuasheng</strain>
        <tissue evidence="8">Leaves</tissue>
    </source>
</reference>
<evidence type="ECO:0000256" key="7">
    <source>
        <dbReference type="ARBA" id="ARBA00023033"/>
    </source>
</evidence>
<evidence type="ECO:0000256" key="1">
    <source>
        <dbReference type="ARBA" id="ARBA00001971"/>
    </source>
</evidence>
<dbReference type="GO" id="GO:0004497">
    <property type="term" value="F:monooxygenase activity"/>
    <property type="evidence" value="ECO:0007669"/>
    <property type="project" value="UniProtKB-KW"/>
</dbReference>
<keyword evidence="6" id="KW-0408">Iron</keyword>
<evidence type="ECO:0000256" key="3">
    <source>
        <dbReference type="ARBA" id="ARBA00022617"/>
    </source>
</evidence>
<dbReference type="STRING" id="3818.A0A444ZC60"/>
<protein>
    <submittedName>
        <fullName evidence="8">Uncharacterized protein</fullName>
    </submittedName>
</protein>
<dbReference type="AlphaFoldDB" id="A0A444ZC60"/>
<keyword evidence="7" id="KW-0503">Monooxygenase</keyword>
<organism evidence="8 9">
    <name type="scientific">Arachis hypogaea</name>
    <name type="common">Peanut</name>
    <dbReference type="NCBI Taxonomy" id="3818"/>
    <lineage>
        <taxon>Eukaryota</taxon>
        <taxon>Viridiplantae</taxon>
        <taxon>Streptophyta</taxon>
        <taxon>Embryophyta</taxon>
        <taxon>Tracheophyta</taxon>
        <taxon>Spermatophyta</taxon>
        <taxon>Magnoliopsida</taxon>
        <taxon>eudicotyledons</taxon>
        <taxon>Gunneridae</taxon>
        <taxon>Pentapetalae</taxon>
        <taxon>rosids</taxon>
        <taxon>fabids</taxon>
        <taxon>Fabales</taxon>
        <taxon>Fabaceae</taxon>
        <taxon>Papilionoideae</taxon>
        <taxon>50 kb inversion clade</taxon>
        <taxon>dalbergioids sensu lato</taxon>
        <taxon>Dalbergieae</taxon>
        <taxon>Pterocarpus clade</taxon>
        <taxon>Arachis</taxon>
    </lineage>
</organism>
<keyword evidence="5" id="KW-0560">Oxidoreductase</keyword>